<dbReference type="SUPFAM" id="SSF55781">
    <property type="entry name" value="GAF domain-like"/>
    <property type="match status" value="1"/>
</dbReference>
<dbReference type="Gene3D" id="1.10.10.10">
    <property type="entry name" value="Winged helix-like DNA-binding domain superfamily/Winged helix DNA-binding domain"/>
    <property type="match status" value="1"/>
</dbReference>
<evidence type="ECO:0000256" key="1">
    <source>
        <dbReference type="ARBA" id="ARBA00023015"/>
    </source>
</evidence>
<keyword evidence="1" id="KW-0805">Transcription regulation</keyword>
<evidence type="ECO:0000256" key="2">
    <source>
        <dbReference type="ARBA" id="ARBA00023163"/>
    </source>
</evidence>
<evidence type="ECO:0000313" key="4">
    <source>
        <dbReference type="EMBL" id="NNH23629.1"/>
    </source>
</evidence>
<evidence type="ECO:0000313" key="5">
    <source>
        <dbReference type="Proteomes" id="UP000555552"/>
    </source>
</evidence>
<dbReference type="AlphaFoldDB" id="A0A849BK30"/>
<dbReference type="InterPro" id="IPR036388">
    <property type="entry name" value="WH-like_DNA-bd_sf"/>
</dbReference>
<dbReference type="EMBL" id="JABEMA010000171">
    <property type="protein sequence ID" value="NNH23629.1"/>
    <property type="molecule type" value="Genomic_DNA"/>
</dbReference>
<dbReference type="InterPro" id="IPR029016">
    <property type="entry name" value="GAF-like_dom_sf"/>
</dbReference>
<dbReference type="GO" id="GO:0003723">
    <property type="term" value="F:RNA binding"/>
    <property type="evidence" value="ECO:0007669"/>
    <property type="project" value="InterPro"/>
</dbReference>
<dbReference type="SUPFAM" id="SSF52172">
    <property type="entry name" value="CheY-like"/>
    <property type="match status" value="1"/>
</dbReference>
<keyword evidence="5" id="KW-1185">Reference proteome</keyword>
<dbReference type="PROSITE" id="PS50921">
    <property type="entry name" value="ANTAR"/>
    <property type="match status" value="1"/>
</dbReference>
<dbReference type="SMART" id="SM01012">
    <property type="entry name" value="ANTAR"/>
    <property type="match status" value="1"/>
</dbReference>
<dbReference type="Pfam" id="PF03861">
    <property type="entry name" value="ANTAR"/>
    <property type="match status" value="1"/>
</dbReference>
<gene>
    <name evidence="4" type="ORF">HLB09_11125</name>
</gene>
<feature type="domain" description="ANTAR" evidence="3">
    <location>
        <begin position="193"/>
        <end position="254"/>
    </location>
</feature>
<sequence>MTIHLIDPCAGTAGAPPTTVGGRVHGASADLGAHLSALARTSTGQPLGRYARRVADLAARVAPGTAGVTVQLVEDGRLAAAASTSAEAAALDERQFEPGWGPALEASASGRVLCADLDDPAPGALDHHPALLRTARRQGLRSLAVLGLRVEDRPVGTITLCGRDGGLLRDGRIPRSRAFAAHAAVGLEGALLHAAAVRLVEQLHEAMRSRAVIEQAKGVLMVVHEVDADEAFALLATESQRTNTKLRVVAAGLVARAQGRAGAAAVVR</sequence>
<reference evidence="4 5" key="1">
    <citation type="submission" date="2020-05" db="EMBL/GenBank/DDBJ databases">
        <title>MicrobeNet Type strains.</title>
        <authorList>
            <person name="Nicholson A.C."/>
        </authorList>
    </citation>
    <scope>NUCLEOTIDE SEQUENCE [LARGE SCALE GENOMIC DNA]</scope>
    <source>
        <strain evidence="4 5">JCM 14547</strain>
    </source>
</reference>
<comment type="caution">
    <text evidence="4">The sequence shown here is derived from an EMBL/GenBank/DDBJ whole genome shotgun (WGS) entry which is preliminary data.</text>
</comment>
<dbReference type="Proteomes" id="UP000555552">
    <property type="component" value="Unassembled WGS sequence"/>
</dbReference>
<protein>
    <submittedName>
        <fullName evidence="4">ANTAR domain-containing protein</fullName>
    </submittedName>
</protein>
<evidence type="ECO:0000259" key="3">
    <source>
        <dbReference type="PROSITE" id="PS50921"/>
    </source>
</evidence>
<proteinExistence type="predicted"/>
<name>A0A849BK30_9ACTN</name>
<keyword evidence="2" id="KW-0804">Transcription</keyword>
<dbReference type="InterPro" id="IPR011006">
    <property type="entry name" value="CheY-like_superfamily"/>
</dbReference>
<dbReference type="PIRSF" id="PIRSF036625">
    <property type="entry name" value="GAF_ANTAR"/>
    <property type="match status" value="1"/>
</dbReference>
<dbReference type="InterPro" id="IPR005561">
    <property type="entry name" value="ANTAR"/>
</dbReference>
<dbReference type="Gene3D" id="3.30.450.40">
    <property type="match status" value="1"/>
</dbReference>
<accession>A0A849BK30</accession>
<dbReference type="RefSeq" id="WP_171203435.1">
    <property type="nucleotide sequence ID" value="NZ_BAAANP010000007.1"/>
</dbReference>
<organism evidence="4 5">
    <name type="scientific">Pseudokineococcus marinus</name>
    <dbReference type="NCBI Taxonomy" id="351215"/>
    <lineage>
        <taxon>Bacteria</taxon>
        <taxon>Bacillati</taxon>
        <taxon>Actinomycetota</taxon>
        <taxon>Actinomycetes</taxon>
        <taxon>Kineosporiales</taxon>
        <taxon>Kineosporiaceae</taxon>
        <taxon>Pseudokineococcus</taxon>
    </lineage>
</organism>
<dbReference type="InterPro" id="IPR012074">
    <property type="entry name" value="GAF_ANTAR"/>
</dbReference>